<proteinExistence type="predicted"/>
<accession>A0A3L6S7T1</accession>
<gene>
    <name evidence="2" type="ORF">C2845_PM02G17860</name>
</gene>
<evidence type="ECO:0000313" key="3">
    <source>
        <dbReference type="Proteomes" id="UP000275267"/>
    </source>
</evidence>
<feature type="region of interest" description="Disordered" evidence="1">
    <location>
        <begin position="1"/>
        <end position="93"/>
    </location>
</feature>
<name>A0A3L6S7T1_PANMI</name>
<feature type="compositionally biased region" description="Polar residues" evidence="1">
    <location>
        <begin position="1"/>
        <end position="14"/>
    </location>
</feature>
<feature type="compositionally biased region" description="Polar residues" evidence="1">
    <location>
        <begin position="44"/>
        <end position="54"/>
    </location>
</feature>
<dbReference type="Proteomes" id="UP000275267">
    <property type="component" value="Unassembled WGS sequence"/>
</dbReference>
<dbReference type="AlphaFoldDB" id="A0A3L6S7T1"/>
<dbReference type="EMBL" id="PQIB02000005">
    <property type="protein sequence ID" value="RLN17035.1"/>
    <property type="molecule type" value="Genomic_DNA"/>
</dbReference>
<sequence length="210" mass="21807">MKIISLISTPSVSGLESKASDSRRPPKSICGASSPSFGDPRQPPLSSVNPSSATGGRAARGAAPVRGTQSCDAQGAAPVRVASRAGVRPPHRTGCAATRLHRAARGGTPLRCARAGAKGCVEQAVAAENKRRGLTTPSKCSHDVVVASQGKAWRWPALSCSGLRRPLLAARGGTGGCAWLHRTGALWPDYTALHGVVRPSMTHRLAPRMR</sequence>
<organism evidence="2 3">
    <name type="scientific">Panicum miliaceum</name>
    <name type="common">Proso millet</name>
    <name type="synonym">Broomcorn millet</name>
    <dbReference type="NCBI Taxonomy" id="4540"/>
    <lineage>
        <taxon>Eukaryota</taxon>
        <taxon>Viridiplantae</taxon>
        <taxon>Streptophyta</taxon>
        <taxon>Embryophyta</taxon>
        <taxon>Tracheophyta</taxon>
        <taxon>Spermatophyta</taxon>
        <taxon>Magnoliopsida</taxon>
        <taxon>Liliopsida</taxon>
        <taxon>Poales</taxon>
        <taxon>Poaceae</taxon>
        <taxon>PACMAD clade</taxon>
        <taxon>Panicoideae</taxon>
        <taxon>Panicodae</taxon>
        <taxon>Paniceae</taxon>
        <taxon>Panicinae</taxon>
        <taxon>Panicum</taxon>
        <taxon>Panicum sect. Panicum</taxon>
    </lineage>
</organism>
<protein>
    <submittedName>
        <fullName evidence="2">Uncharacterized protein</fullName>
    </submittedName>
</protein>
<feature type="compositionally biased region" description="Low complexity" evidence="1">
    <location>
        <begin position="55"/>
        <end position="67"/>
    </location>
</feature>
<reference evidence="3" key="1">
    <citation type="journal article" date="2019" name="Nat. Commun.">
        <title>The genome of broomcorn millet.</title>
        <authorList>
            <person name="Zou C."/>
            <person name="Miki D."/>
            <person name="Li D."/>
            <person name="Tang Q."/>
            <person name="Xiao L."/>
            <person name="Rajput S."/>
            <person name="Deng P."/>
            <person name="Jia W."/>
            <person name="Huang R."/>
            <person name="Zhang M."/>
            <person name="Sun Y."/>
            <person name="Hu J."/>
            <person name="Fu X."/>
            <person name="Schnable P.S."/>
            <person name="Li F."/>
            <person name="Zhang H."/>
            <person name="Feng B."/>
            <person name="Zhu X."/>
            <person name="Liu R."/>
            <person name="Schnable J.C."/>
            <person name="Zhu J.-K."/>
            <person name="Zhang H."/>
        </authorList>
    </citation>
    <scope>NUCLEOTIDE SEQUENCE [LARGE SCALE GENOMIC DNA]</scope>
</reference>
<evidence type="ECO:0000256" key="1">
    <source>
        <dbReference type="SAM" id="MobiDB-lite"/>
    </source>
</evidence>
<keyword evidence="3" id="KW-1185">Reference proteome</keyword>
<evidence type="ECO:0000313" key="2">
    <source>
        <dbReference type="EMBL" id="RLN17035.1"/>
    </source>
</evidence>
<comment type="caution">
    <text evidence="2">The sequence shown here is derived from an EMBL/GenBank/DDBJ whole genome shotgun (WGS) entry which is preliminary data.</text>
</comment>